<evidence type="ECO:0000259" key="1">
    <source>
        <dbReference type="Pfam" id="PF00534"/>
    </source>
</evidence>
<organism evidence="3 4">
    <name type="scientific">Alkalimonas delamerensis</name>
    <dbReference type="NCBI Taxonomy" id="265981"/>
    <lineage>
        <taxon>Bacteria</taxon>
        <taxon>Pseudomonadati</taxon>
        <taxon>Pseudomonadota</taxon>
        <taxon>Gammaproteobacteria</taxon>
        <taxon>Alkalimonas</taxon>
    </lineage>
</organism>
<name>A0ABT9GPV9_9GAMM</name>
<evidence type="ECO:0000313" key="4">
    <source>
        <dbReference type="Proteomes" id="UP001236258"/>
    </source>
</evidence>
<dbReference type="Proteomes" id="UP001236258">
    <property type="component" value="Unassembled WGS sequence"/>
</dbReference>
<dbReference type="InterPro" id="IPR028098">
    <property type="entry name" value="Glyco_trans_4-like_N"/>
</dbReference>
<protein>
    <submittedName>
        <fullName evidence="3">Glycosyltransferase family 4 protein</fullName>
    </submittedName>
</protein>
<dbReference type="Pfam" id="PF13579">
    <property type="entry name" value="Glyco_trans_4_4"/>
    <property type="match status" value="1"/>
</dbReference>
<dbReference type="EMBL" id="JAUZVY010000002">
    <property type="protein sequence ID" value="MDP4529010.1"/>
    <property type="molecule type" value="Genomic_DNA"/>
</dbReference>
<dbReference type="SUPFAM" id="SSF53756">
    <property type="entry name" value="UDP-Glycosyltransferase/glycogen phosphorylase"/>
    <property type="match status" value="1"/>
</dbReference>
<dbReference type="CDD" id="cd03808">
    <property type="entry name" value="GT4_CapM-like"/>
    <property type="match status" value="1"/>
</dbReference>
<dbReference type="RefSeq" id="WP_305945096.1">
    <property type="nucleotide sequence ID" value="NZ_JAUZVY010000002.1"/>
</dbReference>
<feature type="domain" description="Glycosyl transferase family 1" evidence="1">
    <location>
        <begin position="210"/>
        <end position="367"/>
    </location>
</feature>
<dbReference type="Pfam" id="PF00534">
    <property type="entry name" value="Glycos_transf_1"/>
    <property type="match status" value="1"/>
</dbReference>
<accession>A0ABT9GPV9</accession>
<gene>
    <name evidence="3" type="ORF">Q3O59_08205</name>
</gene>
<dbReference type="InterPro" id="IPR001296">
    <property type="entry name" value="Glyco_trans_1"/>
</dbReference>
<dbReference type="Gene3D" id="3.40.50.2000">
    <property type="entry name" value="Glycogen Phosphorylase B"/>
    <property type="match status" value="2"/>
</dbReference>
<feature type="domain" description="Glycosyltransferase subfamily 4-like N-terminal" evidence="2">
    <location>
        <begin position="33"/>
        <end position="190"/>
    </location>
</feature>
<reference evidence="3 4" key="1">
    <citation type="submission" date="2023-08" db="EMBL/GenBank/DDBJ databases">
        <authorList>
            <person name="Joshi A."/>
            <person name="Thite S."/>
        </authorList>
    </citation>
    <scope>NUCLEOTIDE SEQUENCE [LARGE SCALE GENOMIC DNA]</scope>
    <source>
        <strain evidence="3 4">1E1</strain>
    </source>
</reference>
<comment type="caution">
    <text evidence="3">The sequence shown here is derived from an EMBL/GenBank/DDBJ whole genome shotgun (WGS) entry which is preliminary data.</text>
</comment>
<proteinExistence type="predicted"/>
<sequence>MQQNQITPVSTPQSVRIAVVGSLTQALLNFRSDLIRELVAAGHQVYAFATDYNEHSEAAVQALGAIPVGYQLNRFSYNPFNDLGTSWQLYRLFRQYRIEVSFCYFVKPVIFGTLAAWLAKVPYRVAKIEGLGRAFIEPPEGAGVRCRLVRRVQVALYRFVLPKTQQVFLLNPDDYQDLIHHYRIPIPKLTMLNGIGTCLARYPYHPPQLEPIRFIFVGRLLQEKGIRYFLQAAERIKASHPNVEFVVVGQPDTAKGSISKAELAAAVASGLIVYPGLVNNVVDYLAQASVFVLPSYYREGVPRSTQEAMAVGLPVITTDMPGCRETVEQGKNGFLIPPHNVDALTEQMLYFIDHPEQIDAMGQYSRQLAEQKFDVVKINRQIIEALGLAAAHSDASKQPSEQQT</sequence>
<keyword evidence="4" id="KW-1185">Reference proteome</keyword>
<evidence type="ECO:0000313" key="3">
    <source>
        <dbReference type="EMBL" id="MDP4529010.1"/>
    </source>
</evidence>
<dbReference type="PANTHER" id="PTHR12526">
    <property type="entry name" value="GLYCOSYLTRANSFERASE"/>
    <property type="match status" value="1"/>
</dbReference>
<dbReference type="PANTHER" id="PTHR12526:SF638">
    <property type="entry name" value="SPORE COAT PROTEIN SA"/>
    <property type="match status" value="1"/>
</dbReference>
<evidence type="ECO:0000259" key="2">
    <source>
        <dbReference type="Pfam" id="PF13579"/>
    </source>
</evidence>